<keyword evidence="4" id="KW-1185">Reference proteome</keyword>
<dbReference type="STRING" id="2656787.A0A370TSH8"/>
<dbReference type="RefSeq" id="XP_031871141.1">
    <property type="nucleotide sequence ID" value="XM_032011448.1"/>
</dbReference>
<evidence type="ECO:0000256" key="1">
    <source>
        <dbReference type="SAM" id="MobiDB-lite"/>
    </source>
</evidence>
<dbReference type="Pfam" id="PF26434">
    <property type="entry name" value="YAG7_C"/>
    <property type="match status" value="1"/>
</dbReference>
<dbReference type="AlphaFoldDB" id="A0A370TSH8"/>
<reference evidence="3 4" key="1">
    <citation type="journal article" date="2018" name="IMA Fungus">
        <title>IMA Genome-F 9: Draft genome sequence of Annulohypoxylon stygium, Aspergillus mulundensis, Berkeleyomyces basicola (syn. Thielaviopsis basicola), Ceratocystis smalleyi, two Cercospora beticola strains, Coleophoma cylindrospora, Fusarium fracticaudum, Phialophora cf. hyalina, and Morchella septimelata.</title>
        <authorList>
            <person name="Wingfield B.D."/>
            <person name="Bills G.F."/>
            <person name="Dong Y."/>
            <person name="Huang W."/>
            <person name="Nel W.J."/>
            <person name="Swalarsk-Parry B.S."/>
            <person name="Vaghefi N."/>
            <person name="Wilken P.M."/>
            <person name="An Z."/>
            <person name="de Beer Z.W."/>
            <person name="De Vos L."/>
            <person name="Chen L."/>
            <person name="Duong T.A."/>
            <person name="Gao Y."/>
            <person name="Hammerbacher A."/>
            <person name="Kikkert J.R."/>
            <person name="Li Y."/>
            <person name="Li H."/>
            <person name="Li K."/>
            <person name="Li Q."/>
            <person name="Liu X."/>
            <person name="Ma X."/>
            <person name="Naidoo K."/>
            <person name="Pethybridge S.J."/>
            <person name="Sun J."/>
            <person name="Steenkamp E.T."/>
            <person name="van der Nest M.A."/>
            <person name="van Wyk S."/>
            <person name="Wingfield M.J."/>
            <person name="Xiong C."/>
            <person name="Yue Q."/>
            <person name="Zhang X."/>
        </authorList>
    </citation>
    <scope>NUCLEOTIDE SEQUENCE [LARGE SCALE GENOMIC DNA]</scope>
    <source>
        <strain evidence="3 4">BP 5553</strain>
    </source>
</reference>
<sequence>MAAAAIPTQNPAVRSESKTARKKKAKTPSTETEASTTASGEAPISTSQAASNSGDGSYESPYIKELYKNIRNANKKIANASKVDGIVAEHSGKTLDQLVAERKINADQKAQILKKPALQASLAQLEEQIAQYKKFDQEYKARSQAEKADFEKTLTERASKELEDAVVAAKTEAVTTARKEQESNLLLLSQFLRLAAIRRGEDEDPELEENKALEGLLARVYTGDGNAVASMLNLINGSSDAVTSVNNEILTVTYADIKRVTLAQAPQVAVLEGVTESVAELEIKEESDATILNVTEPEATNGNIENAQDLPKIPVNGDVVAGAATDFDIPNELSTSQEWVEVPRDAVTETGPGVAVTASIPVPANAAGQNSWADDQPDSPTEVSAPPISTLLPDCKAFANLSVLYRQPLLPQPARTTASTKSSAPEAAEIEAKVNTAAAAGVVMAIVDVAATEATVSAADAAEVVETVEEPPGAQTNHRSLSYD</sequence>
<feature type="compositionally biased region" description="Low complexity" evidence="1">
    <location>
        <begin position="27"/>
        <end position="43"/>
    </location>
</feature>
<evidence type="ECO:0000313" key="3">
    <source>
        <dbReference type="EMBL" id="RDL38485.1"/>
    </source>
</evidence>
<feature type="region of interest" description="Disordered" evidence="1">
    <location>
        <begin position="1"/>
        <end position="58"/>
    </location>
</feature>
<dbReference type="EMBL" id="NPIC01000002">
    <property type="protein sequence ID" value="RDL38485.1"/>
    <property type="molecule type" value="Genomic_DNA"/>
</dbReference>
<feature type="region of interest" description="Disordered" evidence="1">
    <location>
        <begin position="367"/>
        <end position="386"/>
    </location>
</feature>
<evidence type="ECO:0000259" key="2">
    <source>
        <dbReference type="Pfam" id="PF26434"/>
    </source>
</evidence>
<evidence type="ECO:0000313" key="4">
    <source>
        <dbReference type="Proteomes" id="UP000254866"/>
    </source>
</evidence>
<gene>
    <name evidence="3" type="ORF">BP5553_02825</name>
</gene>
<organism evidence="3 4">
    <name type="scientific">Venustampulla echinocandica</name>
    <dbReference type="NCBI Taxonomy" id="2656787"/>
    <lineage>
        <taxon>Eukaryota</taxon>
        <taxon>Fungi</taxon>
        <taxon>Dikarya</taxon>
        <taxon>Ascomycota</taxon>
        <taxon>Pezizomycotina</taxon>
        <taxon>Leotiomycetes</taxon>
        <taxon>Helotiales</taxon>
        <taxon>Pleuroascaceae</taxon>
        <taxon>Venustampulla</taxon>
    </lineage>
</organism>
<comment type="caution">
    <text evidence="3">The sequence shown here is derived from an EMBL/GenBank/DDBJ whole genome shotgun (WGS) entry which is preliminary data.</text>
</comment>
<feature type="compositionally biased region" description="Polar residues" evidence="1">
    <location>
        <begin position="367"/>
        <end position="382"/>
    </location>
</feature>
<dbReference type="GeneID" id="43595674"/>
<feature type="domain" description="YAG7-like dimerisation" evidence="2">
    <location>
        <begin position="179"/>
        <end position="261"/>
    </location>
</feature>
<accession>A0A370TSH8</accession>
<protein>
    <recommendedName>
        <fullName evidence="2">YAG7-like dimerisation domain-containing protein</fullName>
    </recommendedName>
</protein>
<feature type="compositionally biased region" description="Polar residues" evidence="1">
    <location>
        <begin position="44"/>
        <end position="55"/>
    </location>
</feature>
<dbReference type="InterPro" id="IPR058602">
    <property type="entry name" value="YAG7_dimerisation_dom"/>
</dbReference>
<name>A0A370TSH8_9HELO</name>
<proteinExistence type="predicted"/>
<dbReference type="OrthoDB" id="5399559at2759"/>
<dbReference type="Proteomes" id="UP000254866">
    <property type="component" value="Unassembled WGS sequence"/>
</dbReference>